<keyword evidence="3" id="KW-1185">Reference proteome</keyword>
<reference evidence="2" key="1">
    <citation type="submission" date="2021-01" db="EMBL/GenBank/DDBJ databases">
        <title>Whole genome shotgun sequence of Virgisporangium aurantiacum NBRC 16421.</title>
        <authorList>
            <person name="Komaki H."/>
            <person name="Tamura T."/>
        </authorList>
    </citation>
    <scope>NUCLEOTIDE SEQUENCE</scope>
    <source>
        <strain evidence="2">NBRC 16421</strain>
    </source>
</reference>
<organism evidence="2 3">
    <name type="scientific">Virgisporangium aurantiacum</name>
    <dbReference type="NCBI Taxonomy" id="175570"/>
    <lineage>
        <taxon>Bacteria</taxon>
        <taxon>Bacillati</taxon>
        <taxon>Actinomycetota</taxon>
        <taxon>Actinomycetes</taxon>
        <taxon>Micromonosporales</taxon>
        <taxon>Micromonosporaceae</taxon>
        <taxon>Virgisporangium</taxon>
    </lineage>
</organism>
<accession>A0A8J3Z514</accession>
<feature type="chain" id="PRO_5035156488" description="Secreted protein" evidence="1">
    <location>
        <begin position="27"/>
        <end position="124"/>
    </location>
</feature>
<gene>
    <name evidence="2" type="ORF">Vau01_028870</name>
</gene>
<evidence type="ECO:0008006" key="4">
    <source>
        <dbReference type="Google" id="ProtNLM"/>
    </source>
</evidence>
<keyword evidence="1" id="KW-0732">Signal</keyword>
<dbReference type="AlphaFoldDB" id="A0A8J3Z514"/>
<evidence type="ECO:0000313" key="2">
    <source>
        <dbReference type="EMBL" id="GIJ55371.1"/>
    </source>
</evidence>
<proteinExistence type="predicted"/>
<dbReference type="Proteomes" id="UP000612585">
    <property type="component" value="Unassembled WGS sequence"/>
</dbReference>
<sequence>MRIRTLAALGTTAAALTIALAAPALADPGTDTTERGAKVCGRLPQIEARADKVLTRLRGDENTKGSVAYTRKRAEHARANGNTDLATALDSRAKARQDLITVLQKKQEGLPKAKQWCAEHGFTE</sequence>
<name>A0A8J3Z514_9ACTN</name>
<protein>
    <recommendedName>
        <fullName evidence="4">Secreted protein</fullName>
    </recommendedName>
</protein>
<comment type="caution">
    <text evidence="2">The sequence shown here is derived from an EMBL/GenBank/DDBJ whole genome shotgun (WGS) entry which is preliminary data.</text>
</comment>
<evidence type="ECO:0000256" key="1">
    <source>
        <dbReference type="SAM" id="SignalP"/>
    </source>
</evidence>
<feature type="signal peptide" evidence="1">
    <location>
        <begin position="1"/>
        <end position="26"/>
    </location>
</feature>
<dbReference type="RefSeq" id="WP_203992079.1">
    <property type="nucleotide sequence ID" value="NZ_BOPG01000017.1"/>
</dbReference>
<dbReference type="EMBL" id="BOPG01000017">
    <property type="protein sequence ID" value="GIJ55371.1"/>
    <property type="molecule type" value="Genomic_DNA"/>
</dbReference>
<evidence type="ECO:0000313" key="3">
    <source>
        <dbReference type="Proteomes" id="UP000612585"/>
    </source>
</evidence>